<keyword evidence="2" id="KW-1185">Reference proteome</keyword>
<proteinExistence type="predicted"/>
<feature type="compositionally biased region" description="Basic and acidic residues" evidence="1">
    <location>
        <begin position="1"/>
        <end position="39"/>
    </location>
</feature>
<dbReference type="AlphaFoldDB" id="A0A915DJ48"/>
<reference evidence="3" key="1">
    <citation type="submission" date="2022-11" db="UniProtKB">
        <authorList>
            <consortium name="WormBaseParasite"/>
        </authorList>
    </citation>
    <scope>IDENTIFICATION</scope>
</reference>
<name>A0A915DJ48_9BILA</name>
<protein>
    <submittedName>
        <fullName evidence="3">Uncharacterized protein</fullName>
    </submittedName>
</protein>
<feature type="region of interest" description="Disordered" evidence="1">
    <location>
        <begin position="87"/>
        <end position="135"/>
    </location>
</feature>
<accession>A0A915DJ48</accession>
<sequence>MDQVAEQRRQEAEERKQQEAEKWSKLTKERKQRKAEAKANKPAPPPPAVKEPYKPVLIPVRKKVDTLYTDDYRIAQKFRAVDFLQEQWSSGPQKPKKSATWEHSSSDDDEEEREVNNEYTSQQAFQLEEFKPGKI</sequence>
<dbReference type="WBParaSite" id="jg20537">
    <property type="protein sequence ID" value="jg20537"/>
    <property type="gene ID" value="jg20537"/>
</dbReference>
<evidence type="ECO:0000256" key="1">
    <source>
        <dbReference type="SAM" id="MobiDB-lite"/>
    </source>
</evidence>
<evidence type="ECO:0000313" key="3">
    <source>
        <dbReference type="WBParaSite" id="jg20537"/>
    </source>
</evidence>
<dbReference type="Proteomes" id="UP000887574">
    <property type="component" value="Unplaced"/>
</dbReference>
<organism evidence="2 3">
    <name type="scientific">Ditylenchus dipsaci</name>
    <dbReference type="NCBI Taxonomy" id="166011"/>
    <lineage>
        <taxon>Eukaryota</taxon>
        <taxon>Metazoa</taxon>
        <taxon>Ecdysozoa</taxon>
        <taxon>Nematoda</taxon>
        <taxon>Chromadorea</taxon>
        <taxon>Rhabditida</taxon>
        <taxon>Tylenchina</taxon>
        <taxon>Tylenchomorpha</taxon>
        <taxon>Sphaerularioidea</taxon>
        <taxon>Anguinidae</taxon>
        <taxon>Anguininae</taxon>
        <taxon>Ditylenchus</taxon>
    </lineage>
</organism>
<feature type="region of interest" description="Disordered" evidence="1">
    <location>
        <begin position="1"/>
        <end position="55"/>
    </location>
</feature>
<evidence type="ECO:0000313" key="2">
    <source>
        <dbReference type="Proteomes" id="UP000887574"/>
    </source>
</evidence>